<dbReference type="AlphaFoldDB" id="A0AAP3ZU90"/>
<sequence length="189" mass="20990">MEVTGEHPFWLDGKGWTFVKDLKAGDLLVSSDGSKLAIDKIEKEPRKATVYNFEVKDFNSYFVSNLGVWVHNCSVLRYALKSQDLDWRGAGKSWRDAVNLAFSKTGVDKSGFTATKWAKNVNGKSFPVEWRSKNGAEVSIDYAHYGVDRNGNWASGPDAPHVGWQTPGKKNTVGHIIIDSVPFGRPANK</sequence>
<dbReference type="InterPro" id="IPR036844">
    <property type="entry name" value="Hint_dom_sf"/>
</dbReference>
<dbReference type="InterPro" id="IPR030934">
    <property type="entry name" value="Intein_C"/>
</dbReference>
<dbReference type="NCBIfam" id="TIGR01443">
    <property type="entry name" value="intein_Cterm"/>
    <property type="match status" value="1"/>
</dbReference>
<evidence type="ECO:0000313" key="3">
    <source>
        <dbReference type="Proteomes" id="UP001229409"/>
    </source>
</evidence>
<reference evidence="2" key="1">
    <citation type="submission" date="2023-04" db="EMBL/GenBank/DDBJ databases">
        <title>Uncovering the Secrets of Slow-Growing Bacteria in Tropical Savanna Soil through Cultivation and Genomic Analysis.</title>
        <authorList>
            <person name="Goncalves O.S."/>
            <person name="Santana M.F."/>
        </authorList>
    </citation>
    <scope>NUCLEOTIDE SEQUENCE</scope>
    <source>
        <strain evidence="2">ANTI</strain>
    </source>
</reference>
<dbReference type="Pfam" id="PF07591">
    <property type="entry name" value="PT-HINT"/>
    <property type="match status" value="1"/>
</dbReference>
<gene>
    <name evidence="2" type="ORF">QDS18_02695</name>
</gene>
<accession>A0AAP3ZU90</accession>
<protein>
    <submittedName>
        <fullName evidence="2">Polymorphic toxin type 47 domain-containing protein</fullName>
    </submittedName>
</protein>
<dbReference type="Pfam" id="PF15540">
    <property type="entry name" value="Ntox47"/>
    <property type="match status" value="1"/>
</dbReference>
<evidence type="ECO:0000259" key="1">
    <source>
        <dbReference type="Pfam" id="PF15540"/>
    </source>
</evidence>
<organism evidence="2 3">
    <name type="scientific">Paenibacillus polymyxa</name>
    <name type="common">Bacillus polymyxa</name>
    <dbReference type="NCBI Taxonomy" id="1406"/>
    <lineage>
        <taxon>Bacteria</taxon>
        <taxon>Bacillati</taxon>
        <taxon>Bacillota</taxon>
        <taxon>Bacilli</taxon>
        <taxon>Bacillales</taxon>
        <taxon>Paenibacillaceae</taxon>
        <taxon>Paenibacillus</taxon>
    </lineage>
</organism>
<dbReference type="PROSITE" id="PS50818">
    <property type="entry name" value="INTEIN_C_TER"/>
    <property type="match status" value="1"/>
</dbReference>
<name>A0AAP3ZU90_PAEPO</name>
<dbReference type="Proteomes" id="UP001229409">
    <property type="component" value="Unassembled WGS sequence"/>
</dbReference>
<feature type="domain" description="Bacterial toxin 47" evidence="1">
    <location>
        <begin position="79"/>
        <end position="183"/>
    </location>
</feature>
<dbReference type="CDD" id="cd00081">
    <property type="entry name" value="Hint"/>
    <property type="match status" value="1"/>
</dbReference>
<proteinExistence type="predicted"/>
<comment type="caution">
    <text evidence="2">The sequence shown here is derived from an EMBL/GenBank/DDBJ whole genome shotgun (WGS) entry which is preliminary data.</text>
</comment>
<dbReference type="EMBL" id="JARVWT010000001">
    <property type="protein sequence ID" value="MDH2329767.1"/>
    <property type="molecule type" value="Genomic_DNA"/>
</dbReference>
<dbReference type="InterPro" id="IPR029103">
    <property type="entry name" value="Ntox47"/>
</dbReference>
<evidence type="ECO:0000313" key="2">
    <source>
        <dbReference type="EMBL" id="MDH2329767.1"/>
    </source>
</evidence>
<dbReference type="SUPFAM" id="SSF51294">
    <property type="entry name" value="Hedgehog/intein (Hint) domain"/>
    <property type="match status" value="1"/>
</dbReference>
<dbReference type="Gene3D" id="2.170.16.10">
    <property type="entry name" value="Hedgehog/Intein (Hint) domain"/>
    <property type="match status" value="1"/>
</dbReference>